<dbReference type="GO" id="GO:0015074">
    <property type="term" value="P:DNA integration"/>
    <property type="evidence" value="ECO:0007669"/>
    <property type="project" value="InterPro"/>
</dbReference>
<evidence type="ECO:0000313" key="3">
    <source>
        <dbReference type="Proteomes" id="UP000481153"/>
    </source>
</evidence>
<name>A0A6G0W3X3_9STRA</name>
<dbReference type="InterPro" id="IPR050951">
    <property type="entry name" value="Retrovirus_Pol_polyprotein"/>
</dbReference>
<dbReference type="InterPro" id="IPR001584">
    <property type="entry name" value="Integrase_cat-core"/>
</dbReference>
<dbReference type="SUPFAM" id="SSF53098">
    <property type="entry name" value="Ribonuclease H-like"/>
    <property type="match status" value="1"/>
</dbReference>
<dbReference type="GO" id="GO:0003676">
    <property type="term" value="F:nucleic acid binding"/>
    <property type="evidence" value="ECO:0007669"/>
    <property type="project" value="InterPro"/>
</dbReference>
<feature type="domain" description="Integrase catalytic" evidence="1">
    <location>
        <begin position="2"/>
        <end position="157"/>
    </location>
</feature>
<organism evidence="2 3">
    <name type="scientific">Aphanomyces euteiches</name>
    <dbReference type="NCBI Taxonomy" id="100861"/>
    <lineage>
        <taxon>Eukaryota</taxon>
        <taxon>Sar</taxon>
        <taxon>Stramenopiles</taxon>
        <taxon>Oomycota</taxon>
        <taxon>Saprolegniomycetes</taxon>
        <taxon>Saprolegniales</taxon>
        <taxon>Verrucalvaceae</taxon>
        <taxon>Aphanomyces</taxon>
    </lineage>
</organism>
<dbReference type="VEuPathDB" id="FungiDB:AeMF1_005206"/>
<dbReference type="PANTHER" id="PTHR37984">
    <property type="entry name" value="PROTEIN CBG26694"/>
    <property type="match status" value="1"/>
</dbReference>
<gene>
    <name evidence="2" type="ORF">Ae201684_018955</name>
</gene>
<evidence type="ECO:0000313" key="2">
    <source>
        <dbReference type="EMBL" id="KAF0721740.1"/>
    </source>
</evidence>
<dbReference type="Gene3D" id="3.30.420.10">
    <property type="entry name" value="Ribonuclease H-like superfamily/Ribonuclease H"/>
    <property type="match status" value="1"/>
</dbReference>
<dbReference type="PROSITE" id="PS50994">
    <property type="entry name" value="INTEGRASE"/>
    <property type="match status" value="1"/>
</dbReference>
<dbReference type="AlphaFoldDB" id="A0A6G0W3X3"/>
<sequence>MITTQPWAEIAVDLIGPFGSQKFRAITIIDTATRLLEMAPISTPDSYQAAKLIDQLWFCRYPRPQRCVFDQGSEFKLEFLEMLKSYGIAPVPTTSKNPTANSIIERIHLVIGNKMRVEQITNADEWEEFCSTCIFATRATFHSTLQTSPGALTFGRNMLFDFANTTNVITAHKRHVTKMLKDNLRENKNRIPHEYVPGDMVRINLSADKDKRSKMSPATIGPFKVVATRPNGTVTIDRGKFLELINIRRLLPDK</sequence>
<dbReference type="InterPro" id="IPR036397">
    <property type="entry name" value="RNaseH_sf"/>
</dbReference>
<keyword evidence="3" id="KW-1185">Reference proteome</keyword>
<dbReference type="PANTHER" id="PTHR37984:SF5">
    <property type="entry name" value="PROTEIN NYNRIN-LIKE"/>
    <property type="match status" value="1"/>
</dbReference>
<dbReference type="Pfam" id="PF00665">
    <property type="entry name" value="rve"/>
    <property type="match status" value="1"/>
</dbReference>
<dbReference type="EMBL" id="VJMJ01000368">
    <property type="protein sequence ID" value="KAF0721740.1"/>
    <property type="molecule type" value="Genomic_DNA"/>
</dbReference>
<accession>A0A6G0W3X3</accession>
<comment type="caution">
    <text evidence="2">The sequence shown here is derived from an EMBL/GenBank/DDBJ whole genome shotgun (WGS) entry which is preliminary data.</text>
</comment>
<reference evidence="2 3" key="1">
    <citation type="submission" date="2019-07" db="EMBL/GenBank/DDBJ databases">
        <title>Genomics analysis of Aphanomyces spp. identifies a new class of oomycete effector associated with host adaptation.</title>
        <authorList>
            <person name="Gaulin E."/>
        </authorList>
    </citation>
    <scope>NUCLEOTIDE SEQUENCE [LARGE SCALE GENOMIC DNA]</scope>
    <source>
        <strain evidence="2 3">ATCC 201684</strain>
    </source>
</reference>
<dbReference type="Proteomes" id="UP000481153">
    <property type="component" value="Unassembled WGS sequence"/>
</dbReference>
<proteinExistence type="predicted"/>
<evidence type="ECO:0000259" key="1">
    <source>
        <dbReference type="PROSITE" id="PS50994"/>
    </source>
</evidence>
<protein>
    <recommendedName>
        <fullName evidence="1">Integrase catalytic domain-containing protein</fullName>
    </recommendedName>
</protein>
<dbReference type="InterPro" id="IPR012337">
    <property type="entry name" value="RNaseH-like_sf"/>
</dbReference>